<dbReference type="GO" id="GO:0006631">
    <property type="term" value="P:fatty acid metabolic process"/>
    <property type="evidence" value="ECO:0007669"/>
    <property type="project" value="UniProtKB-KW"/>
</dbReference>
<dbReference type="InterPro" id="IPR057326">
    <property type="entry name" value="KR_dom"/>
</dbReference>
<dbReference type="InterPro" id="IPR002347">
    <property type="entry name" value="SDR_fam"/>
</dbReference>
<dbReference type="InterPro" id="IPR054357">
    <property type="entry name" value="MFE-2_N"/>
</dbReference>
<dbReference type="RefSeq" id="XP_052947518.1">
    <property type="nucleotide sequence ID" value="XM_053086680.1"/>
</dbReference>
<evidence type="ECO:0000256" key="3">
    <source>
        <dbReference type="ARBA" id="ARBA00006484"/>
    </source>
</evidence>
<dbReference type="InterPro" id="IPR020904">
    <property type="entry name" value="Sc_DH/Rdtase_CS"/>
</dbReference>
<dbReference type="Gene3D" id="3.10.129.10">
    <property type="entry name" value="Hotdog Thioesterase"/>
    <property type="match status" value="2"/>
</dbReference>
<dbReference type="InterPro" id="IPR029069">
    <property type="entry name" value="HotDog_dom_sf"/>
</dbReference>
<feature type="compositionally biased region" description="Low complexity" evidence="10">
    <location>
        <begin position="573"/>
        <end position="582"/>
    </location>
</feature>
<dbReference type="GO" id="GO:0005777">
    <property type="term" value="C:peroxisome"/>
    <property type="evidence" value="ECO:0007669"/>
    <property type="project" value="UniProtKB-SubCell"/>
</dbReference>
<dbReference type="SUPFAM" id="SSF51735">
    <property type="entry name" value="NAD(P)-binding Rossmann-fold domains"/>
    <property type="match status" value="2"/>
</dbReference>
<organism evidence="12 13">
    <name type="scientific">Dioszegia hungarica</name>
    <dbReference type="NCBI Taxonomy" id="4972"/>
    <lineage>
        <taxon>Eukaryota</taxon>
        <taxon>Fungi</taxon>
        <taxon>Dikarya</taxon>
        <taxon>Basidiomycota</taxon>
        <taxon>Agaricomycotina</taxon>
        <taxon>Tremellomycetes</taxon>
        <taxon>Tremellales</taxon>
        <taxon>Bulleribasidiaceae</taxon>
        <taxon>Dioszegia</taxon>
    </lineage>
</organism>
<feature type="region of interest" description="Disordered" evidence="10">
    <location>
        <begin position="741"/>
        <end position="760"/>
    </location>
</feature>
<name>A0AA38LXT8_9TREE</name>
<comment type="caution">
    <text evidence="12">The sequence shown here is derived from an EMBL/GenBank/DDBJ whole genome shotgun (WGS) entry which is preliminary data.</text>
</comment>
<keyword evidence="13" id="KW-1185">Reference proteome</keyword>
<dbReference type="Gene3D" id="1.10.287.4290">
    <property type="match status" value="1"/>
</dbReference>
<dbReference type="GO" id="GO:0016491">
    <property type="term" value="F:oxidoreductase activity"/>
    <property type="evidence" value="ECO:0007669"/>
    <property type="project" value="UniProtKB-KW"/>
</dbReference>
<evidence type="ECO:0000313" key="12">
    <source>
        <dbReference type="EMBL" id="KAI9637741.1"/>
    </source>
</evidence>
<accession>A0AA38LXT8</accession>
<dbReference type="PANTHER" id="PTHR45024">
    <property type="entry name" value="DEHYDROGENASES, SHORT CHAIN"/>
    <property type="match status" value="1"/>
</dbReference>
<comment type="similarity">
    <text evidence="3">Belongs to the short-chain dehydrogenases/reductases (SDR) family.</text>
</comment>
<keyword evidence="7" id="KW-0443">Lipid metabolism</keyword>
<dbReference type="Pfam" id="PF01575">
    <property type="entry name" value="MaoC_dehydratas"/>
    <property type="match status" value="1"/>
</dbReference>
<dbReference type="PRINTS" id="PR00080">
    <property type="entry name" value="SDRFAMILY"/>
</dbReference>
<dbReference type="PROSITE" id="PS00061">
    <property type="entry name" value="ADH_SHORT"/>
    <property type="match status" value="2"/>
</dbReference>
<dbReference type="FunFam" id="3.10.129.10:FF:000013">
    <property type="entry name" value="Peroxisomal multifunctional enzyme type 2"/>
    <property type="match status" value="1"/>
</dbReference>
<dbReference type="EMBL" id="JAKWFO010000003">
    <property type="protein sequence ID" value="KAI9637741.1"/>
    <property type="molecule type" value="Genomic_DNA"/>
</dbReference>
<keyword evidence="9" id="KW-0456">Lyase</keyword>
<evidence type="ECO:0000259" key="11">
    <source>
        <dbReference type="SMART" id="SM00822"/>
    </source>
</evidence>
<dbReference type="Pfam" id="PF22622">
    <property type="entry name" value="MFE-2_hydrat-2_N"/>
    <property type="match status" value="1"/>
</dbReference>
<dbReference type="GeneID" id="77725881"/>
<dbReference type="Proteomes" id="UP001164286">
    <property type="component" value="Unassembled WGS sequence"/>
</dbReference>
<dbReference type="SMART" id="SM00822">
    <property type="entry name" value="PKS_KR"/>
    <property type="match status" value="1"/>
</dbReference>
<dbReference type="InterPro" id="IPR002539">
    <property type="entry name" value="MaoC-like_dom"/>
</dbReference>
<evidence type="ECO:0000256" key="10">
    <source>
        <dbReference type="SAM" id="MobiDB-lite"/>
    </source>
</evidence>
<keyword evidence="4" id="KW-0276">Fatty acid metabolism</keyword>
<proteinExistence type="inferred from homology"/>
<evidence type="ECO:0000256" key="2">
    <source>
        <dbReference type="ARBA" id="ARBA00005005"/>
    </source>
</evidence>
<gene>
    <name evidence="12" type="ORF">MKK02DRAFT_23160</name>
</gene>
<dbReference type="CDD" id="cd05353">
    <property type="entry name" value="hydroxyacyl-CoA-like_DH_SDR_c-like"/>
    <property type="match status" value="2"/>
</dbReference>
<dbReference type="InterPro" id="IPR036291">
    <property type="entry name" value="NAD(P)-bd_dom_sf"/>
</dbReference>
<evidence type="ECO:0000256" key="7">
    <source>
        <dbReference type="ARBA" id="ARBA00023098"/>
    </source>
</evidence>
<comment type="pathway">
    <text evidence="2">Lipid metabolism; fatty acid beta-oxidation.</text>
</comment>
<keyword evidence="6" id="KW-0560">Oxidoreductase</keyword>
<evidence type="ECO:0000313" key="13">
    <source>
        <dbReference type="Proteomes" id="UP001164286"/>
    </source>
</evidence>
<feature type="domain" description="Ketoreductase" evidence="11">
    <location>
        <begin position="12"/>
        <end position="191"/>
    </location>
</feature>
<dbReference type="CDD" id="cd03448">
    <property type="entry name" value="HDE_HSD"/>
    <property type="match status" value="1"/>
</dbReference>
<dbReference type="PRINTS" id="PR00081">
    <property type="entry name" value="GDHRDH"/>
</dbReference>
<dbReference type="PANTHER" id="PTHR45024:SF2">
    <property type="entry name" value="SCP2 DOMAIN-CONTAINING PROTEIN"/>
    <property type="match status" value="1"/>
</dbReference>
<dbReference type="FunFam" id="3.40.50.720:FF:000084">
    <property type="entry name" value="Short-chain dehydrogenase reductase"/>
    <property type="match status" value="2"/>
</dbReference>
<evidence type="ECO:0000256" key="6">
    <source>
        <dbReference type="ARBA" id="ARBA00023002"/>
    </source>
</evidence>
<evidence type="ECO:0000256" key="1">
    <source>
        <dbReference type="ARBA" id="ARBA00004275"/>
    </source>
</evidence>
<evidence type="ECO:0000256" key="4">
    <source>
        <dbReference type="ARBA" id="ARBA00022832"/>
    </source>
</evidence>
<evidence type="ECO:0000256" key="8">
    <source>
        <dbReference type="ARBA" id="ARBA00023140"/>
    </source>
</evidence>
<sequence length="882" mass="94120">MSANNQLEFKDLVTVVTGAGSGIGRTYSRFFAERGAKVVVNDVSAEAAQKVVDEINKAGGKAAVAAGSVAEGQKIIDQAVKAFGTVHILINNAGILRDKAFKNMTDQDFDLVTLVHLKGAYSCTRAAWPIFRKQQFGRVINTASAAGLYGNMGQANYSAAKMGLVGLTRTLAREGAKHNIKVNVIVPIAASAMTETIMPPEMLKGLKPEFIAPLVGVLTAKNGPDVNGRIFELGAGFVSEVRYERSKGAVWKIDDSFTPSALTPRGLLKKSMNSSPSKQVSPAIGFKDQVVIITGAGAGLGRIYALMFAKLGANVVINDVNKENAESVVAECKKLGVKAVSAVCSAEDGDAIVKAALDAFGTVHVLVANAGLLRDKSFLGMTEEMWDLVIAIHLKGTYKCAKAVWPVFQKQKYGRIITTASPNGLYGTIGQSNYSTAKAAIMGLTRTLAIEGARANINVNCIAPRAGTAMTATVWPKEMLEAMKPDFVAPFVGYLASDQCKDSGTVHEVFGGYAAKIRWQRTYGAVFPNDKELKPEAIMSRWKEITTFDARATHPASGREALEQIINNMENVSSGGDSSSSDSYEDAEDTDAIKDAKKNMPQPTEDFTYTERDVLLYNLGIGAKAADLKWVYENADGFEALPTFGVIPQFGSSSGLSFDSIVPNFNPAKLLHGEQYLQLKKTPIPTSGTLSNTVKLREVLDKGKTAMVTVQVTTKDKASGEVVFINESTVVLRGSGGFGGKKNGADRGNATALNEKPKRQPDAVVEEKTTLEQAALYRLSGDYNPLHLDPNFASIGGFPKPILHGLCSMGIASKHVLQTFGAYSDIKVRFAGVVIPGQTIVTEMWKEGDKVIFAAKVKETGAPAISNAAVTLVSGDKGKSKL</sequence>
<dbReference type="Gene3D" id="3.40.50.720">
    <property type="entry name" value="NAD(P)-binding Rossmann-like Domain"/>
    <property type="match status" value="2"/>
</dbReference>
<evidence type="ECO:0000256" key="5">
    <source>
        <dbReference type="ARBA" id="ARBA00022857"/>
    </source>
</evidence>
<dbReference type="Pfam" id="PF00106">
    <property type="entry name" value="adh_short"/>
    <property type="match status" value="2"/>
</dbReference>
<dbReference type="AlphaFoldDB" id="A0AA38LXT8"/>
<keyword evidence="8" id="KW-0576">Peroxisome</keyword>
<comment type="subcellular location">
    <subcellularLocation>
        <location evidence="1">Peroxisome</location>
    </subcellularLocation>
</comment>
<reference evidence="12" key="1">
    <citation type="journal article" date="2022" name="G3 (Bethesda)">
        <title>High quality genome of the basidiomycete yeast Dioszegia hungarica PDD-24b-2 isolated from cloud water.</title>
        <authorList>
            <person name="Jarrige D."/>
            <person name="Haridas S."/>
            <person name="Bleykasten-Grosshans C."/>
            <person name="Joly M."/>
            <person name="Nadalig T."/>
            <person name="Sancelme M."/>
            <person name="Vuilleumier S."/>
            <person name="Grigoriev I.V."/>
            <person name="Amato P."/>
            <person name="Bringel F."/>
        </authorList>
    </citation>
    <scope>NUCLEOTIDE SEQUENCE</scope>
    <source>
        <strain evidence="12">PDD-24b-2</strain>
    </source>
</reference>
<keyword evidence="5" id="KW-0521">NADP</keyword>
<feature type="region of interest" description="Disordered" evidence="10">
    <location>
        <begin position="570"/>
        <end position="605"/>
    </location>
</feature>
<dbReference type="InterPro" id="IPR051687">
    <property type="entry name" value="Peroxisomal_Beta-Oxidation"/>
</dbReference>
<dbReference type="SUPFAM" id="SSF54637">
    <property type="entry name" value="Thioesterase/thiol ester dehydrase-isomerase"/>
    <property type="match status" value="2"/>
</dbReference>
<dbReference type="GO" id="GO:0004300">
    <property type="term" value="F:enoyl-CoA hydratase activity"/>
    <property type="evidence" value="ECO:0007669"/>
    <property type="project" value="UniProtKB-ARBA"/>
</dbReference>
<evidence type="ECO:0000256" key="9">
    <source>
        <dbReference type="ARBA" id="ARBA00023239"/>
    </source>
</evidence>
<protein>
    <recommendedName>
        <fullName evidence="11">Ketoreductase domain-containing protein</fullName>
    </recommendedName>
</protein>